<evidence type="ECO:0000313" key="10">
    <source>
        <dbReference type="Proteomes" id="UP000820818"/>
    </source>
</evidence>
<dbReference type="GO" id="GO:0005634">
    <property type="term" value="C:nucleus"/>
    <property type="evidence" value="ECO:0007669"/>
    <property type="project" value="UniProtKB-SubCell"/>
</dbReference>
<gene>
    <name evidence="9" type="ORF">GHT06_019990</name>
</gene>
<dbReference type="Gene3D" id="3.30.160.60">
    <property type="entry name" value="Classic Zinc Finger"/>
    <property type="match status" value="5"/>
</dbReference>
<evidence type="ECO:0000256" key="5">
    <source>
        <dbReference type="ARBA" id="ARBA00022833"/>
    </source>
</evidence>
<name>A0AAD5PRW7_9CRUS</name>
<dbReference type="Proteomes" id="UP000820818">
    <property type="component" value="Linkage Group LG8"/>
</dbReference>
<proteinExistence type="predicted"/>
<accession>A0AAD5PRW7</accession>
<feature type="domain" description="C2H2-type" evidence="8">
    <location>
        <begin position="269"/>
        <end position="296"/>
    </location>
</feature>
<feature type="domain" description="C2H2-type" evidence="8">
    <location>
        <begin position="177"/>
        <end position="204"/>
    </location>
</feature>
<dbReference type="InterPro" id="IPR036236">
    <property type="entry name" value="Znf_C2H2_sf"/>
</dbReference>
<reference evidence="9 10" key="1">
    <citation type="submission" date="2022-05" db="EMBL/GenBank/DDBJ databases">
        <title>A multi-omics perspective on studying reproductive biology in Daphnia sinensis.</title>
        <authorList>
            <person name="Jia J."/>
        </authorList>
    </citation>
    <scope>NUCLEOTIDE SEQUENCE [LARGE SCALE GENOMIC DNA]</scope>
    <source>
        <strain evidence="9 10">WSL</strain>
    </source>
</reference>
<keyword evidence="2" id="KW-0479">Metal-binding</keyword>
<keyword evidence="6" id="KW-0539">Nucleus</keyword>
<dbReference type="PANTHER" id="PTHR16515">
    <property type="entry name" value="PR DOMAIN ZINC FINGER PROTEIN"/>
    <property type="match status" value="1"/>
</dbReference>
<comment type="subcellular location">
    <subcellularLocation>
        <location evidence="1">Nucleus</location>
    </subcellularLocation>
</comment>
<protein>
    <recommendedName>
        <fullName evidence="8">C2H2-type domain-containing protein</fullName>
    </recommendedName>
</protein>
<dbReference type="PROSITE" id="PS50157">
    <property type="entry name" value="ZINC_FINGER_C2H2_2"/>
    <property type="match status" value="7"/>
</dbReference>
<keyword evidence="3" id="KW-0677">Repeat</keyword>
<feature type="domain" description="C2H2-type" evidence="8">
    <location>
        <begin position="241"/>
        <end position="268"/>
    </location>
</feature>
<dbReference type="SMART" id="SM00355">
    <property type="entry name" value="ZnF_C2H2"/>
    <property type="match status" value="10"/>
</dbReference>
<evidence type="ECO:0000256" key="7">
    <source>
        <dbReference type="PROSITE-ProRule" id="PRU00042"/>
    </source>
</evidence>
<dbReference type="GO" id="GO:0010468">
    <property type="term" value="P:regulation of gene expression"/>
    <property type="evidence" value="ECO:0007669"/>
    <property type="project" value="TreeGrafter"/>
</dbReference>
<dbReference type="GO" id="GO:0008270">
    <property type="term" value="F:zinc ion binding"/>
    <property type="evidence" value="ECO:0007669"/>
    <property type="project" value="UniProtKB-KW"/>
</dbReference>
<evidence type="ECO:0000256" key="6">
    <source>
        <dbReference type="ARBA" id="ARBA00023242"/>
    </source>
</evidence>
<dbReference type="PROSITE" id="PS00028">
    <property type="entry name" value="ZINC_FINGER_C2H2_1"/>
    <property type="match status" value="2"/>
</dbReference>
<feature type="domain" description="C2H2-type" evidence="8">
    <location>
        <begin position="329"/>
        <end position="357"/>
    </location>
</feature>
<evidence type="ECO:0000256" key="2">
    <source>
        <dbReference type="ARBA" id="ARBA00022723"/>
    </source>
</evidence>
<evidence type="ECO:0000259" key="8">
    <source>
        <dbReference type="PROSITE" id="PS50157"/>
    </source>
</evidence>
<keyword evidence="4 7" id="KW-0863">Zinc-finger</keyword>
<dbReference type="PANTHER" id="PTHR16515:SF57">
    <property type="entry name" value="ZINC FINGER PROTEIN 154-LIKE"/>
    <property type="match status" value="1"/>
</dbReference>
<feature type="domain" description="C2H2-type" evidence="8">
    <location>
        <begin position="297"/>
        <end position="325"/>
    </location>
</feature>
<keyword evidence="5" id="KW-0862">Zinc</keyword>
<keyword evidence="10" id="KW-1185">Reference proteome</keyword>
<dbReference type="InterPro" id="IPR050331">
    <property type="entry name" value="Zinc_finger"/>
</dbReference>
<dbReference type="InterPro" id="IPR013087">
    <property type="entry name" value="Znf_C2H2_type"/>
</dbReference>
<dbReference type="FunFam" id="3.30.160.60:FF:000446">
    <property type="entry name" value="Zinc finger protein"/>
    <property type="match status" value="1"/>
</dbReference>
<evidence type="ECO:0000256" key="4">
    <source>
        <dbReference type="ARBA" id="ARBA00022771"/>
    </source>
</evidence>
<dbReference type="SUPFAM" id="SSF57667">
    <property type="entry name" value="beta-beta-alpha zinc fingers"/>
    <property type="match status" value="3"/>
</dbReference>
<feature type="domain" description="C2H2-type" evidence="8">
    <location>
        <begin position="212"/>
        <end position="240"/>
    </location>
</feature>
<feature type="domain" description="C2H2-type" evidence="8">
    <location>
        <begin position="149"/>
        <end position="176"/>
    </location>
</feature>
<organism evidence="9 10">
    <name type="scientific">Daphnia sinensis</name>
    <dbReference type="NCBI Taxonomy" id="1820382"/>
    <lineage>
        <taxon>Eukaryota</taxon>
        <taxon>Metazoa</taxon>
        <taxon>Ecdysozoa</taxon>
        <taxon>Arthropoda</taxon>
        <taxon>Crustacea</taxon>
        <taxon>Branchiopoda</taxon>
        <taxon>Diplostraca</taxon>
        <taxon>Cladocera</taxon>
        <taxon>Anomopoda</taxon>
        <taxon>Daphniidae</taxon>
        <taxon>Daphnia</taxon>
        <taxon>Daphnia similis group</taxon>
    </lineage>
</organism>
<evidence type="ECO:0000256" key="3">
    <source>
        <dbReference type="ARBA" id="ARBA00022737"/>
    </source>
</evidence>
<dbReference type="Pfam" id="PF00096">
    <property type="entry name" value="zf-C2H2"/>
    <property type="match status" value="1"/>
</dbReference>
<comment type="caution">
    <text evidence="9">The sequence shown here is derived from an EMBL/GenBank/DDBJ whole genome shotgun (WGS) entry which is preliminary data.</text>
</comment>
<dbReference type="EMBL" id="WJBH02000008">
    <property type="protein sequence ID" value="KAI9554714.1"/>
    <property type="molecule type" value="Genomic_DNA"/>
</dbReference>
<evidence type="ECO:0000313" key="9">
    <source>
        <dbReference type="EMBL" id="KAI9554714.1"/>
    </source>
</evidence>
<dbReference type="AlphaFoldDB" id="A0AAD5PRW7"/>
<sequence length="368" mass="42324">MEIFDDTIEFEQVFCFKCPDCEFVSRVKSEVSEHFKKDHQVVVAEVENANATIEMSDILLNDCDQEPNQSNESQMLHQDVMSVGTSVQGFTCTIEKCGVRCELECNAHYHSKCHHEGGFRCPECNEIKSSWKGMVMHLWKNHSINLELLSCHLCGYKTGKKELLKFHIKTHFDQRTCLCDECGKGFKNMKQLRNHKELHSLNKGSKEQQLKNKCQDCGKILSSGRLLRAHRNAVHLKMRSHLCSYCGYNTTSHSSLRIHLRQHTNEKPFTCETCDYQTADHNSLRRHRMKHTGEKRYKCPHCSYASIQASTYKVHLKNKHPGLSDELVFSCQFCSFRTIRKEQLNLHTTSVHAGGNQIPEDANIVGST</sequence>
<dbReference type="FunFam" id="3.30.160.60:FF:000882">
    <property type="entry name" value="Predicted gene, 21060"/>
    <property type="match status" value="1"/>
</dbReference>
<evidence type="ECO:0000256" key="1">
    <source>
        <dbReference type="ARBA" id="ARBA00004123"/>
    </source>
</evidence>